<dbReference type="EMBL" id="JH600070">
    <property type="protein sequence ID" value="EIJ43212.1"/>
    <property type="molecule type" value="Genomic_DNA"/>
</dbReference>
<dbReference type="CDD" id="cd06158">
    <property type="entry name" value="S2P-M50_like_1"/>
    <property type="match status" value="1"/>
</dbReference>
<keyword evidence="7" id="KW-0479">Metal-binding</keyword>
<keyword evidence="10 13" id="KW-1133">Transmembrane helix</keyword>
<dbReference type="RefSeq" id="WP_002690200.1">
    <property type="nucleotide sequence ID" value="NZ_JH600070.1"/>
</dbReference>
<evidence type="ECO:0000256" key="5">
    <source>
        <dbReference type="ARBA" id="ARBA00022670"/>
    </source>
</evidence>
<reference evidence="15 16" key="1">
    <citation type="submission" date="2011-11" db="EMBL/GenBank/DDBJ databases">
        <title>Improved High-Quality Draft sequence of Beggiatoa alba B18lD.</title>
        <authorList>
            <consortium name="US DOE Joint Genome Institute"/>
            <person name="Lucas S."/>
            <person name="Han J."/>
            <person name="Lapidus A."/>
            <person name="Cheng J.-F."/>
            <person name="Goodwin L."/>
            <person name="Pitluck S."/>
            <person name="Peters L."/>
            <person name="Mikhailova N."/>
            <person name="Held B."/>
            <person name="Detter J.C."/>
            <person name="Han C."/>
            <person name="Tapia R."/>
            <person name="Land M."/>
            <person name="Hauser L."/>
            <person name="Kyrpides N."/>
            <person name="Ivanova N."/>
            <person name="Pagani I."/>
            <person name="Samuel K."/>
            <person name="Teske A."/>
            <person name="Mueller J."/>
            <person name="Woyke T."/>
        </authorList>
    </citation>
    <scope>NUCLEOTIDE SEQUENCE [LARGE SCALE GENOMIC DNA]</scope>
    <source>
        <strain evidence="15 16">B18LD</strain>
    </source>
</reference>
<proteinExistence type="inferred from homology"/>
<keyword evidence="4" id="KW-1003">Cell membrane</keyword>
<keyword evidence="9" id="KW-0862">Zinc</keyword>
<evidence type="ECO:0000256" key="8">
    <source>
        <dbReference type="ARBA" id="ARBA00022801"/>
    </source>
</evidence>
<dbReference type="Proteomes" id="UP000005744">
    <property type="component" value="Unassembled WGS sequence"/>
</dbReference>
<dbReference type="InterPro" id="IPR044537">
    <property type="entry name" value="Rip2-like"/>
</dbReference>
<sequence length="231" mass="25681">MTPLTTLQQISIWLVPILFAITVHEAAHGWTAYRLGDNTAQRLGRVTLNPIKHIDIVGTIILPIVMLLLSGFMFGWAKPVPVNWHQLHNPRRDMALVAIAGPVSNLLMALFWAMIAKIGWVLADNVPYTLFLFYVGGAGVFINIVLALLNLIPILPLDGGRVLHSLLPLRVAIPFGRLEPFGLIILLALFFIGVLNYVLFPAVIFVYIQFAYLTGIPSEMFMLLQILLQHG</sequence>
<feature type="transmembrane region" description="Helical" evidence="13">
    <location>
        <begin position="95"/>
        <end position="119"/>
    </location>
</feature>
<feature type="transmembrane region" description="Helical" evidence="13">
    <location>
        <begin position="12"/>
        <end position="33"/>
    </location>
</feature>
<evidence type="ECO:0000256" key="7">
    <source>
        <dbReference type="ARBA" id="ARBA00022723"/>
    </source>
</evidence>
<evidence type="ECO:0000256" key="3">
    <source>
        <dbReference type="ARBA" id="ARBA00007931"/>
    </source>
</evidence>
<dbReference type="InterPro" id="IPR052348">
    <property type="entry name" value="Metallopeptidase_M50B"/>
</dbReference>
<keyword evidence="8" id="KW-0378">Hydrolase</keyword>
<feature type="domain" description="Peptidase M50" evidence="14">
    <location>
        <begin position="139"/>
        <end position="190"/>
    </location>
</feature>
<dbReference type="STRING" id="395493.BegalDRAFT_2359"/>
<keyword evidence="6 13" id="KW-0812">Transmembrane</keyword>
<dbReference type="HOGENOM" id="CLU_086979_0_0_6"/>
<keyword evidence="16" id="KW-1185">Reference proteome</keyword>
<gene>
    <name evidence="15" type="ORF">BegalDRAFT_2359</name>
</gene>
<comment type="similarity">
    <text evidence="3">Belongs to the peptidase M50B family.</text>
</comment>
<comment type="cofactor">
    <cofactor evidence="1">
        <name>Zn(2+)</name>
        <dbReference type="ChEBI" id="CHEBI:29105"/>
    </cofactor>
</comment>
<feature type="transmembrane region" description="Helical" evidence="13">
    <location>
        <begin position="53"/>
        <end position="74"/>
    </location>
</feature>
<evidence type="ECO:0000256" key="1">
    <source>
        <dbReference type="ARBA" id="ARBA00001947"/>
    </source>
</evidence>
<evidence type="ECO:0000256" key="11">
    <source>
        <dbReference type="ARBA" id="ARBA00023049"/>
    </source>
</evidence>
<dbReference type="GO" id="GO:0046872">
    <property type="term" value="F:metal ion binding"/>
    <property type="evidence" value="ECO:0007669"/>
    <property type="project" value="UniProtKB-KW"/>
</dbReference>
<dbReference type="OrthoDB" id="9800627at2"/>
<keyword evidence="12 13" id="KW-0472">Membrane</keyword>
<evidence type="ECO:0000256" key="2">
    <source>
        <dbReference type="ARBA" id="ARBA00004651"/>
    </source>
</evidence>
<name>I3CHW9_9GAMM</name>
<evidence type="ECO:0000259" key="14">
    <source>
        <dbReference type="Pfam" id="PF02163"/>
    </source>
</evidence>
<evidence type="ECO:0000256" key="12">
    <source>
        <dbReference type="ARBA" id="ARBA00023136"/>
    </source>
</evidence>
<feature type="transmembrane region" description="Helical" evidence="13">
    <location>
        <begin position="131"/>
        <end position="157"/>
    </location>
</feature>
<dbReference type="PANTHER" id="PTHR35864:SF1">
    <property type="entry name" value="ZINC METALLOPROTEASE YWHC-RELATED"/>
    <property type="match status" value="1"/>
</dbReference>
<comment type="subcellular location">
    <subcellularLocation>
        <location evidence="2">Cell membrane</location>
        <topology evidence="2">Multi-pass membrane protein</topology>
    </subcellularLocation>
</comment>
<evidence type="ECO:0000256" key="6">
    <source>
        <dbReference type="ARBA" id="ARBA00022692"/>
    </source>
</evidence>
<dbReference type="AlphaFoldDB" id="I3CHW9"/>
<dbReference type="eggNOG" id="COG1994">
    <property type="taxonomic scope" value="Bacteria"/>
</dbReference>
<dbReference type="InterPro" id="IPR008915">
    <property type="entry name" value="Peptidase_M50"/>
</dbReference>
<protein>
    <submittedName>
        <fullName evidence="15">Zn-dependent protease</fullName>
    </submittedName>
</protein>
<dbReference type="GO" id="GO:0006508">
    <property type="term" value="P:proteolysis"/>
    <property type="evidence" value="ECO:0007669"/>
    <property type="project" value="UniProtKB-KW"/>
</dbReference>
<keyword evidence="5 15" id="KW-0645">Protease</keyword>
<evidence type="ECO:0000313" key="16">
    <source>
        <dbReference type="Proteomes" id="UP000005744"/>
    </source>
</evidence>
<organism evidence="15 16">
    <name type="scientific">Beggiatoa alba B18LD</name>
    <dbReference type="NCBI Taxonomy" id="395493"/>
    <lineage>
        <taxon>Bacteria</taxon>
        <taxon>Pseudomonadati</taxon>
        <taxon>Pseudomonadota</taxon>
        <taxon>Gammaproteobacteria</taxon>
        <taxon>Thiotrichales</taxon>
        <taxon>Thiotrichaceae</taxon>
        <taxon>Beggiatoa</taxon>
    </lineage>
</organism>
<evidence type="ECO:0000313" key="15">
    <source>
        <dbReference type="EMBL" id="EIJ43212.1"/>
    </source>
</evidence>
<dbReference type="GO" id="GO:0005886">
    <property type="term" value="C:plasma membrane"/>
    <property type="evidence" value="ECO:0007669"/>
    <property type="project" value="UniProtKB-SubCell"/>
</dbReference>
<evidence type="ECO:0000256" key="13">
    <source>
        <dbReference type="SAM" id="Phobius"/>
    </source>
</evidence>
<evidence type="ECO:0000256" key="10">
    <source>
        <dbReference type="ARBA" id="ARBA00022989"/>
    </source>
</evidence>
<keyword evidence="11" id="KW-0482">Metalloprotease</keyword>
<feature type="transmembrane region" description="Helical" evidence="13">
    <location>
        <begin position="178"/>
        <end position="198"/>
    </location>
</feature>
<dbReference type="GO" id="GO:0008237">
    <property type="term" value="F:metallopeptidase activity"/>
    <property type="evidence" value="ECO:0007669"/>
    <property type="project" value="UniProtKB-KW"/>
</dbReference>
<evidence type="ECO:0000256" key="9">
    <source>
        <dbReference type="ARBA" id="ARBA00022833"/>
    </source>
</evidence>
<evidence type="ECO:0000256" key="4">
    <source>
        <dbReference type="ARBA" id="ARBA00022475"/>
    </source>
</evidence>
<accession>I3CHW9</accession>
<dbReference type="Pfam" id="PF02163">
    <property type="entry name" value="Peptidase_M50"/>
    <property type="match status" value="1"/>
</dbReference>
<dbReference type="PANTHER" id="PTHR35864">
    <property type="entry name" value="ZINC METALLOPROTEASE MJ0611-RELATED"/>
    <property type="match status" value="1"/>
</dbReference>